<organism evidence="1 2">
    <name type="scientific">Eumeta variegata</name>
    <name type="common">Bagworm moth</name>
    <name type="synonym">Eumeta japonica</name>
    <dbReference type="NCBI Taxonomy" id="151549"/>
    <lineage>
        <taxon>Eukaryota</taxon>
        <taxon>Metazoa</taxon>
        <taxon>Ecdysozoa</taxon>
        <taxon>Arthropoda</taxon>
        <taxon>Hexapoda</taxon>
        <taxon>Insecta</taxon>
        <taxon>Pterygota</taxon>
        <taxon>Neoptera</taxon>
        <taxon>Endopterygota</taxon>
        <taxon>Lepidoptera</taxon>
        <taxon>Glossata</taxon>
        <taxon>Ditrysia</taxon>
        <taxon>Tineoidea</taxon>
        <taxon>Psychidae</taxon>
        <taxon>Oiketicinae</taxon>
        <taxon>Eumeta</taxon>
    </lineage>
</organism>
<dbReference type="AlphaFoldDB" id="A0A4C1SDR1"/>
<reference evidence="1 2" key="1">
    <citation type="journal article" date="2019" name="Commun. Biol.">
        <title>The bagworm genome reveals a unique fibroin gene that provides high tensile strength.</title>
        <authorList>
            <person name="Kono N."/>
            <person name="Nakamura H."/>
            <person name="Ohtoshi R."/>
            <person name="Tomita M."/>
            <person name="Numata K."/>
            <person name="Arakawa K."/>
        </authorList>
    </citation>
    <scope>NUCLEOTIDE SEQUENCE [LARGE SCALE GENOMIC DNA]</scope>
</reference>
<evidence type="ECO:0000313" key="2">
    <source>
        <dbReference type="Proteomes" id="UP000299102"/>
    </source>
</evidence>
<gene>
    <name evidence="1" type="ORF">EVAR_895_1</name>
</gene>
<dbReference type="Proteomes" id="UP000299102">
    <property type="component" value="Unassembled WGS sequence"/>
</dbReference>
<protein>
    <submittedName>
        <fullName evidence="1">Uncharacterized protein</fullName>
    </submittedName>
</protein>
<sequence>MVNVSLLMLIYLFSPRRVRYLIRRDCDIVVIRVFVPSVPAFFHCIDISGGPDRASTEGLRSEFLHMIEMIFEGAVIKV</sequence>
<name>A0A4C1SDR1_EUMVA</name>
<evidence type="ECO:0000313" key="1">
    <source>
        <dbReference type="EMBL" id="GBP00299.1"/>
    </source>
</evidence>
<proteinExistence type="predicted"/>
<accession>A0A4C1SDR1</accession>
<comment type="caution">
    <text evidence="1">The sequence shown here is derived from an EMBL/GenBank/DDBJ whole genome shotgun (WGS) entry which is preliminary data.</text>
</comment>
<dbReference type="EMBL" id="BGZK01000005">
    <property type="protein sequence ID" value="GBP00299.1"/>
    <property type="molecule type" value="Genomic_DNA"/>
</dbReference>
<keyword evidence="2" id="KW-1185">Reference proteome</keyword>